<accession>A0A161HR76</accession>
<name>A0A161HR76_9GAMM</name>
<feature type="compositionally biased region" description="Low complexity" evidence="1">
    <location>
        <begin position="45"/>
        <end position="69"/>
    </location>
</feature>
<proteinExistence type="predicted"/>
<evidence type="ECO:0000313" key="3">
    <source>
        <dbReference type="Proteomes" id="UP000076830"/>
    </source>
</evidence>
<dbReference type="EMBL" id="CP015249">
    <property type="protein sequence ID" value="ANB17922.1"/>
    <property type="molecule type" value="Genomic_DNA"/>
</dbReference>
<sequence>MGLVAIVMLGIGGLAVADGEPTVEQRLKALEQRVIELERRLDAAPAAPAAPVAAPAPTAPPAAAASRPPAAAPVAPPAPADWQALRKGMTWSQVSAVLGKPGKKRIGVMSEIWFYPDADGGSVEFDRDGRVSGWNAPGR</sequence>
<feature type="region of interest" description="Disordered" evidence="1">
    <location>
        <begin position="45"/>
        <end position="78"/>
    </location>
</feature>
<dbReference type="Proteomes" id="UP000076830">
    <property type="component" value="Chromosome"/>
</dbReference>
<evidence type="ECO:0000313" key="2">
    <source>
        <dbReference type="EMBL" id="ANB17922.1"/>
    </source>
</evidence>
<keyword evidence="3" id="KW-1185">Reference proteome</keyword>
<dbReference type="AlphaFoldDB" id="A0A161HR76"/>
<protein>
    <submittedName>
        <fullName evidence="2">Uncharacterized protein</fullName>
    </submittedName>
</protein>
<dbReference type="KEGG" id="dko:I596_1900"/>
<gene>
    <name evidence="2" type="ORF">I596_1900</name>
</gene>
<evidence type="ECO:0000256" key="1">
    <source>
        <dbReference type="SAM" id="MobiDB-lite"/>
    </source>
</evidence>
<organism evidence="2 3">
    <name type="scientific">Dokdonella koreensis DS-123</name>
    <dbReference type="NCBI Taxonomy" id="1300342"/>
    <lineage>
        <taxon>Bacteria</taxon>
        <taxon>Pseudomonadati</taxon>
        <taxon>Pseudomonadota</taxon>
        <taxon>Gammaproteobacteria</taxon>
        <taxon>Lysobacterales</taxon>
        <taxon>Rhodanobacteraceae</taxon>
        <taxon>Dokdonella</taxon>
    </lineage>
</organism>
<reference evidence="2 3" key="1">
    <citation type="submission" date="2016-04" db="EMBL/GenBank/DDBJ databases">
        <title>Complete genome sequence of Dokdonella koreensis DS-123T.</title>
        <authorList>
            <person name="Kim J.F."/>
            <person name="Lee H."/>
            <person name="Kwak M.-J."/>
        </authorList>
    </citation>
    <scope>NUCLEOTIDE SEQUENCE [LARGE SCALE GENOMIC DNA]</scope>
    <source>
        <strain evidence="2 3">DS-123</strain>
    </source>
</reference>